<feature type="signal peptide" evidence="3">
    <location>
        <begin position="1"/>
        <end position="28"/>
    </location>
</feature>
<dbReference type="Gene3D" id="2.40.420.20">
    <property type="match status" value="1"/>
</dbReference>
<dbReference type="STRING" id="161398.PP2015_1644"/>
<sequence length="380" mass="41764">MANLLIRKKRLTKSLLFLSLMFISNVHAQVVRYSEVIEKEEQEQIRVIGTLKAYQKANIAISESGLVTEVFVNDGDYVKKGDRLLKIDDRRLIAHVEQLRAEHAAAKENLKAAEAESERAQSDYQAYLTSQKNNAVSKQQLERSRAEANSTKANMFAAQQSVDAVKASLTLAEVKLSDTQLVAPFSGQVVERHAELGQWLSAGDTAFKVTSFDKLEAWLDIPERLSHLKHSEELSIPLQSASVLATSNKVKVINQIDPRARTFKVIAEISHPGFMPGMSVSAWLATNAKSSTLMVPKDALIQRGGSYFVYKVNTDGDKQSAQSVPVKVKFHRSGLVAIDSTALAYGDKVVTEGNERLMPGPVVAVPDTQVSSQSVSENVN</sequence>
<dbReference type="PANTHER" id="PTHR30469">
    <property type="entry name" value="MULTIDRUG RESISTANCE PROTEIN MDTA"/>
    <property type="match status" value="1"/>
</dbReference>
<dbReference type="InterPro" id="IPR006143">
    <property type="entry name" value="RND_pump_MFP"/>
</dbReference>
<evidence type="ECO:0000256" key="3">
    <source>
        <dbReference type="SAM" id="SignalP"/>
    </source>
</evidence>
<dbReference type="GO" id="GO:0015562">
    <property type="term" value="F:efflux transmembrane transporter activity"/>
    <property type="evidence" value="ECO:0007669"/>
    <property type="project" value="TreeGrafter"/>
</dbReference>
<feature type="coiled-coil region" evidence="2">
    <location>
        <begin position="96"/>
        <end position="130"/>
    </location>
</feature>
<dbReference type="PANTHER" id="PTHR30469:SF15">
    <property type="entry name" value="HLYD FAMILY OF SECRETION PROTEINS"/>
    <property type="match status" value="1"/>
</dbReference>
<accession>A0A0S2K2F2</accession>
<dbReference type="NCBIfam" id="TIGR01730">
    <property type="entry name" value="RND_mfp"/>
    <property type="match status" value="1"/>
</dbReference>
<dbReference type="EMBL" id="CP013187">
    <property type="protein sequence ID" value="ALO42146.1"/>
    <property type="molecule type" value="Genomic_DNA"/>
</dbReference>
<dbReference type="Gene3D" id="2.40.50.100">
    <property type="match status" value="1"/>
</dbReference>
<evidence type="ECO:0000259" key="4">
    <source>
        <dbReference type="Pfam" id="PF25973"/>
    </source>
</evidence>
<evidence type="ECO:0000313" key="6">
    <source>
        <dbReference type="Proteomes" id="UP000061457"/>
    </source>
</evidence>
<dbReference type="KEGG" id="pphe:PP2015_1644"/>
<keyword evidence="3" id="KW-0732">Signal</keyword>
<dbReference type="RefSeq" id="WP_058029824.1">
    <property type="nucleotide sequence ID" value="NZ_CP013187.1"/>
</dbReference>
<dbReference type="Proteomes" id="UP000061457">
    <property type="component" value="Chromosome I"/>
</dbReference>
<dbReference type="PATRIC" id="fig|161398.10.peg.1668"/>
<protein>
    <submittedName>
        <fullName evidence="5">RND family efflux transporter MFP subunit</fullName>
    </submittedName>
</protein>
<dbReference type="Gene3D" id="2.40.30.170">
    <property type="match status" value="1"/>
</dbReference>
<evidence type="ECO:0000313" key="5">
    <source>
        <dbReference type="EMBL" id="ALO42146.1"/>
    </source>
</evidence>
<dbReference type="SUPFAM" id="SSF111369">
    <property type="entry name" value="HlyD-like secretion proteins"/>
    <property type="match status" value="1"/>
</dbReference>
<dbReference type="AlphaFoldDB" id="A0A0S2K2F2"/>
<feature type="chain" id="PRO_5006600991" evidence="3">
    <location>
        <begin position="29"/>
        <end position="380"/>
    </location>
</feature>
<organism evidence="5 6">
    <name type="scientific">Pseudoalteromonas phenolica</name>
    <dbReference type="NCBI Taxonomy" id="161398"/>
    <lineage>
        <taxon>Bacteria</taxon>
        <taxon>Pseudomonadati</taxon>
        <taxon>Pseudomonadota</taxon>
        <taxon>Gammaproteobacteria</taxon>
        <taxon>Alteromonadales</taxon>
        <taxon>Pseudoalteromonadaceae</taxon>
        <taxon>Pseudoalteromonas</taxon>
    </lineage>
</organism>
<evidence type="ECO:0000256" key="1">
    <source>
        <dbReference type="ARBA" id="ARBA00009477"/>
    </source>
</evidence>
<feature type="domain" description="CzcB-like barrel-sandwich hybrid" evidence="4">
    <location>
        <begin position="57"/>
        <end position="210"/>
    </location>
</feature>
<gene>
    <name evidence="5" type="ORF">PP2015_1644</name>
</gene>
<dbReference type="GO" id="GO:1990281">
    <property type="term" value="C:efflux pump complex"/>
    <property type="evidence" value="ECO:0007669"/>
    <property type="project" value="TreeGrafter"/>
</dbReference>
<evidence type="ECO:0000256" key="2">
    <source>
        <dbReference type="SAM" id="Coils"/>
    </source>
</evidence>
<keyword evidence="6" id="KW-1185">Reference proteome</keyword>
<dbReference type="Pfam" id="PF25973">
    <property type="entry name" value="BSH_CzcB"/>
    <property type="match status" value="1"/>
</dbReference>
<dbReference type="Gene3D" id="1.10.287.470">
    <property type="entry name" value="Helix hairpin bin"/>
    <property type="match status" value="1"/>
</dbReference>
<reference evidence="5 6" key="1">
    <citation type="submission" date="2015-11" db="EMBL/GenBank/DDBJ databases">
        <authorList>
            <person name="Zhang Y."/>
            <person name="Guo Z."/>
        </authorList>
    </citation>
    <scope>NUCLEOTIDE SEQUENCE [LARGE SCALE GENOMIC DNA]</scope>
    <source>
        <strain evidence="5 6">KCTC 12086</strain>
    </source>
</reference>
<dbReference type="OrthoDB" id="9806939at2"/>
<proteinExistence type="inferred from homology"/>
<name>A0A0S2K2F2_9GAMM</name>
<dbReference type="InterPro" id="IPR058647">
    <property type="entry name" value="BSH_CzcB-like"/>
</dbReference>
<comment type="similarity">
    <text evidence="1">Belongs to the membrane fusion protein (MFP) (TC 8.A.1) family.</text>
</comment>
<keyword evidence="2" id="KW-0175">Coiled coil</keyword>